<evidence type="ECO:0000313" key="1">
    <source>
        <dbReference type="EMBL" id="KAI3944752.1"/>
    </source>
</evidence>
<dbReference type="AlphaFoldDB" id="A0AAD4T778"/>
<sequence length="87" mass="9479">MCHFEDIYVALNSDCGTCSSECKKKCSGMDSSMVTQRCTVEPCSQLCECCCKNNTPSAPRPSTSPPLQTPPIKDCSMCISDHCKDKC</sequence>
<evidence type="ECO:0000313" key="2">
    <source>
        <dbReference type="Proteomes" id="UP001202328"/>
    </source>
</evidence>
<organism evidence="1 2">
    <name type="scientific">Papaver atlanticum</name>
    <dbReference type="NCBI Taxonomy" id="357466"/>
    <lineage>
        <taxon>Eukaryota</taxon>
        <taxon>Viridiplantae</taxon>
        <taxon>Streptophyta</taxon>
        <taxon>Embryophyta</taxon>
        <taxon>Tracheophyta</taxon>
        <taxon>Spermatophyta</taxon>
        <taxon>Magnoliopsida</taxon>
        <taxon>Ranunculales</taxon>
        <taxon>Papaveraceae</taxon>
        <taxon>Papaveroideae</taxon>
        <taxon>Papaver</taxon>
    </lineage>
</organism>
<reference evidence="1" key="1">
    <citation type="submission" date="2022-04" db="EMBL/GenBank/DDBJ databases">
        <title>A functionally conserved STORR gene fusion in Papaver species that diverged 16.8 million years ago.</title>
        <authorList>
            <person name="Catania T."/>
        </authorList>
    </citation>
    <scope>NUCLEOTIDE SEQUENCE</scope>
    <source>
        <strain evidence="1">S-188037</strain>
    </source>
</reference>
<keyword evidence="2" id="KW-1185">Reference proteome</keyword>
<gene>
    <name evidence="1" type="ORF">MKW98_032709</name>
</gene>
<dbReference type="Proteomes" id="UP001202328">
    <property type="component" value="Unassembled WGS sequence"/>
</dbReference>
<accession>A0AAD4T778</accession>
<dbReference type="EMBL" id="JAJJMB010004024">
    <property type="protein sequence ID" value="KAI3944752.1"/>
    <property type="molecule type" value="Genomic_DNA"/>
</dbReference>
<name>A0AAD4T778_9MAGN</name>
<protein>
    <submittedName>
        <fullName evidence="1">Uncharacterized protein</fullName>
    </submittedName>
</protein>
<comment type="caution">
    <text evidence="1">The sequence shown here is derived from an EMBL/GenBank/DDBJ whole genome shotgun (WGS) entry which is preliminary data.</text>
</comment>
<proteinExistence type="predicted"/>